<sequence length="109" mass="10435">MARQFVVFALVLFAVIGFTCAATPAEAPKGSADTAGVGAQLAPGAENEIGNTEGADAPAGSEDVVEAPVGGPGATAGGFVPAPAPSAASALEFSAAAAVTAVAGFFFFF</sequence>
<keyword evidence="2" id="KW-0732">Signal</keyword>
<proteinExistence type="predicted"/>
<reference evidence="3 4" key="1">
    <citation type="journal article" date="2009" name="Nat. Genet.">
        <title>The genome of the cucumber, Cucumis sativus L.</title>
        <authorList>
            <person name="Huang S."/>
            <person name="Li R."/>
            <person name="Zhang Z."/>
            <person name="Li L."/>
            <person name="Gu X."/>
            <person name="Fan W."/>
            <person name="Lucas W.J."/>
            <person name="Wang X."/>
            <person name="Xie B."/>
            <person name="Ni P."/>
            <person name="Ren Y."/>
            <person name="Zhu H."/>
            <person name="Li J."/>
            <person name="Lin K."/>
            <person name="Jin W."/>
            <person name="Fei Z."/>
            <person name="Li G."/>
            <person name="Staub J."/>
            <person name="Kilian A."/>
            <person name="van der Vossen E.A."/>
            <person name="Wu Y."/>
            <person name="Guo J."/>
            <person name="He J."/>
            <person name="Jia Z."/>
            <person name="Ren Y."/>
            <person name="Tian G."/>
            <person name="Lu Y."/>
            <person name="Ruan J."/>
            <person name="Qian W."/>
            <person name="Wang M."/>
            <person name="Huang Q."/>
            <person name="Li B."/>
            <person name="Xuan Z."/>
            <person name="Cao J."/>
            <person name="Asan"/>
            <person name="Wu Z."/>
            <person name="Zhang J."/>
            <person name="Cai Q."/>
            <person name="Bai Y."/>
            <person name="Zhao B."/>
            <person name="Han Y."/>
            <person name="Li Y."/>
            <person name="Li X."/>
            <person name="Wang S."/>
            <person name="Shi Q."/>
            <person name="Liu S."/>
            <person name="Cho W.K."/>
            <person name="Kim J.Y."/>
            <person name="Xu Y."/>
            <person name="Heller-Uszynska K."/>
            <person name="Miao H."/>
            <person name="Cheng Z."/>
            <person name="Zhang S."/>
            <person name="Wu J."/>
            <person name="Yang Y."/>
            <person name="Kang H."/>
            <person name="Li M."/>
            <person name="Liang H."/>
            <person name="Ren X."/>
            <person name="Shi Z."/>
            <person name="Wen M."/>
            <person name="Jian M."/>
            <person name="Yang H."/>
            <person name="Zhang G."/>
            <person name="Yang Z."/>
            <person name="Chen R."/>
            <person name="Liu S."/>
            <person name="Li J."/>
            <person name="Ma L."/>
            <person name="Liu H."/>
            <person name="Zhou Y."/>
            <person name="Zhao J."/>
            <person name="Fang X."/>
            <person name="Li G."/>
            <person name="Fang L."/>
            <person name="Li Y."/>
            <person name="Liu D."/>
            <person name="Zheng H."/>
            <person name="Zhang Y."/>
            <person name="Qin N."/>
            <person name="Li Z."/>
            <person name="Yang G."/>
            <person name="Yang S."/>
            <person name="Bolund L."/>
            <person name="Kristiansen K."/>
            <person name="Zheng H."/>
            <person name="Li S."/>
            <person name="Zhang X."/>
            <person name="Yang H."/>
            <person name="Wang J."/>
            <person name="Sun R."/>
            <person name="Zhang B."/>
            <person name="Jiang S."/>
            <person name="Wang J."/>
            <person name="Du Y."/>
            <person name="Li S."/>
        </authorList>
    </citation>
    <scope>NUCLEOTIDE SEQUENCE [LARGE SCALE GENOMIC DNA]</scope>
    <source>
        <strain evidence="4">cv. 9930</strain>
    </source>
</reference>
<organism evidence="3 4">
    <name type="scientific">Cucumis sativus</name>
    <name type="common">Cucumber</name>
    <dbReference type="NCBI Taxonomy" id="3659"/>
    <lineage>
        <taxon>Eukaryota</taxon>
        <taxon>Viridiplantae</taxon>
        <taxon>Streptophyta</taxon>
        <taxon>Embryophyta</taxon>
        <taxon>Tracheophyta</taxon>
        <taxon>Spermatophyta</taxon>
        <taxon>Magnoliopsida</taxon>
        <taxon>eudicotyledons</taxon>
        <taxon>Gunneridae</taxon>
        <taxon>Pentapetalae</taxon>
        <taxon>rosids</taxon>
        <taxon>fabids</taxon>
        <taxon>Cucurbitales</taxon>
        <taxon>Cucurbitaceae</taxon>
        <taxon>Benincaseae</taxon>
        <taxon>Cucumis</taxon>
    </lineage>
</organism>
<evidence type="ECO:0008006" key="5">
    <source>
        <dbReference type="Google" id="ProtNLM"/>
    </source>
</evidence>
<dbReference type="OMA" id="TIIVEGP"/>
<evidence type="ECO:0000313" key="4">
    <source>
        <dbReference type="Proteomes" id="UP000029981"/>
    </source>
</evidence>
<evidence type="ECO:0000256" key="1">
    <source>
        <dbReference type="SAM" id="MobiDB-lite"/>
    </source>
</evidence>
<reference evidence="3 4" key="3">
    <citation type="journal article" date="2010" name="BMC Genomics">
        <title>Transcriptome sequencing and comparative analysis of cucumber flowers with different sex types.</title>
        <authorList>
            <person name="Guo S."/>
            <person name="Zheng Y."/>
            <person name="Joung J.G."/>
            <person name="Liu S."/>
            <person name="Zhang Z."/>
            <person name="Crasta O.R."/>
            <person name="Sobral B.W."/>
            <person name="Xu Y."/>
            <person name="Huang S."/>
            <person name="Fei Z."/>
        </authorList>
    </citation>
    <scope>NUCLEOTIDE SEQUENCE [LARGE SCALE GENOMIC DNA]</scope>
    <source>
        <strain evidence="4">cv. 9930</strain>
    </source>
</reference>
<evidence type="ECO:0000313" key="3">
    <source>
        <dbReference type="EMBL" id="KGN62336.1"/>
    </source>
</evidence>
<protein>
    <recommendedName>
        <fullName evidence="5">Anther-specific protein BCP1</fullName>
    </recommendedName>
</protein>
<reference evidence="3 4" key="4">
    <citation type="journal article" date="2011" name="BMC Genomics">
        <title>RNA-Seq improves annotation of protein-coding genes in the cucumber genome.</title>
        <authorList>
            <person name="Li Z."/>
            <person name="Zhang Z."/>
            <person name="Yan P."/>
            <person name="Huang S."/>
            <person name="Fei Z."/>
            <person name="Lin K."/>
        </authorList>
    </citation>
    <scope>NUCLEOTIDE SEQUENCE [LARGE SCALE GENOMIC DNA]</scope>
    <source>
        <strain evidence="4">cv. 9930</strain>
    </source>
</reference>
<gene>
    <name evidence="3" type="ORF">Csa_2G349700</name>
</gene>
<dbReference type="Proteomes" id="UP000029981">
    <property type="component" value="Chromosome 2"/>
</dbReference>
<accession>A0A0A0LQR1</accession>
<evidence type="ECO:0000256" key="2">
    <source>
        <dbReference type="SAM" id="SignalP"/>
    </source>
</evidence>
<feature type="chain" id="PRO_5001973051" description="Anther-specific protein BCP1" evidence="2">
    <location>
        <begin position="22"/>
        <end position="109"/>
    </location>
</feature>
<feature type="region of interest" description="Disordered" evidence="1">
    <location>
        <begin position="25"/>
        <end position="67"/>
    </location>
</feature>
<name>A0A0A0LQR1_CUCSA</name>
<dbReference type="EMBL" id="CM002923">
    <property type="protein sequence ID" value="KGN62336.1"/>
    <property type="molecule type" value="Genomic_DNA"/>
</dbReference>
<keyword evidence="4" id="KW-1185">Reference proteome</keyword>
<reference evidence="3 4" key="2">
    <citation type="journal article" date="2009" name="PLoS ONE">
        <title>An integrated genetic and cytogenetic map of the cucumber genome.</title>
        <authorList>
            <person name="Ren Y."/>
            <person name="Zhang Z."/>
            <person name="Liu J."/>
            <person name="Staub J.E."/>
            <person name="Han Y."/>
            <person name="Cheng Z."/>
            <person name="Li X."/>
            <person name="Lu J."/>
            <person name="Miao H."/>
            <person name="Kang H."/>
            <person name="Xie B."/>
            <person name="Gu X."/>
            <person name="Wang X."/>
            <person name="Du Y."/>
            <person name="Jin W."/>
            <person name="Huang S."/>
        </authorList>
    </citation>
    <scope>NUCLEOTIDE SEQUENCE [LARGE SCALE GENOMIC DNA]</scope>
    <source>
        <strain evidence="4">cv. 9930</strain>
    </source>
</reference>
<dbReference type="AlphaFoldDB" id="A0A0A0LQR1"/>
<feature type="signal peptide" evidence="2">
    <location>
        <begin position="1"/>
        <end position="21"/>
    </location>
</feature>
<dbReference type="Gramene" id="KGN62336">
    <property type="protein sequence ID" value="KGN62336"/>
    <property type="gene ID" value="Csa_2G349700"/>
</dbReference>